<evidence type="ECO:0008006" key="4">
    <source>
        <dbReference type="Google" id="ProtNLM"/>
    </source>
</evidence>
<dbReference type="RefSeq" id="WP_183538610.1">
    <property type="nucleotide sequence ID" value="NZ_JACHHV010000003.1"/>
</dbReference>
<keyword evidence="3" id="KW-1185">Reference proteome</keyword>
<gene>
    <name evidence="2" type="ORF">HNQ37_000300</name>
</gene>
<organism evidence="2 3">
    <name type="scientific">Lactovum miscens</name>
    <dbReference type="NCBI Taxonomy" id="190387"/>
    <lineage>
        <taxon>Bacteria</taxon>
        <taxon>Bacillati</taxon>
        <taxon>Bacillota</taxon>
        <taxon>Bacilli</taxon>
        <taxon>Lactobacillales</taxon>
        <taxon>Streptococcaceae</taxon>
        <taxon>Lactovum</taxon>
    </lineage>
</organism>
<name>A0A841C871_9LACT</name>
<dbReference type="PROSITE" id="PS51257">
    <property type="entry name" value="PROKAR_LIPOPROTEIN"/>
    <property type="match status" value="1"/>
</dbReference>
<dbReference type="Proteomes" id="UP000562464">
    <property type="component" value="Unassembled WGS sequence"/>
</dbReference>
<sequence length="393" mass="40368">MKKSKVIALLAVSTLSVGILAACSSSNSSSSSSKSTAASSSKAADTFTGATTPNKTFSALQNTFKSTGNWLGATGADMDATGQELTVDGTFVADGATGEAYVARKLAIYDQNSQHQVTAQYTLTVKDIVVKSPGFYISNGTVKGDVLVSALGFHAQNGKKTDGSVSQATIDGNLKFASQALLDAYNKLDATQKVVVTGTTSVDTSLAATTEVPMGAITVGTHGLVTWTFKGNGADTQSGATTGTVDASVLTKALGAKGAWLVATNGDVDASGKTISVDGIFLNEAGTVQRTLAMIAQDSNRNITKVYTLTVDKLIVNSPEFDFEGGNVKGDVYVGAKGSILSRPMTDVTGAAVQSKIDGNLYFATQDQLDTYKALPAAQQFLVTGSVAVKAAK</sequence>
<protein>
    <recommendedName>
        <fullName evidence="4">Lipoprotein</fullName>
    </recommendedName>
</protein>
<comment type="caution">
    <text evidence="2">The sequence shown here is derived from an EMBL/GenBank/DDBJ whole genome shotgun (WGS) entry which is preliminary data.</text>
</comment>
<evidence type="ECO:0000256" key="1">
    <source>
        <dbReference type="SAM" id="SignalP"/>
    </source>
</evidence>
<keyword evidence="1" id="KW-0732">Signal</keyword>
<dbReference type="AlphaFoldDB" id="A0A841C871"/>
<reference evidence="2 3" key="1">
    <citation type="submission" date="2020-08" db="EMBL/GenBank/DDBJ databases">
        <title>Genomic Encyclopedia of Type Strains, Phase IV (KMG-IV): sequencing the most valuable type-strain genomes for metagenomic binning, comparative biology and taxonomic classification.</title>
        <authorList>
            <person name="Goeker M."/>
        </authorList>
    </citation>
    <scope>NUCLEOTIDE SEQUENCE [LARGE SCALE GENOMIC DNA]</scope>
    <source>
        <strain evidence="2 3">DSM 14925</strain>
    </source>
</reference>
<proteinExistence type="predicted"/>
<dbReference type="EMBL" id="JACHHV010000003">
    <property type="protein sequence ID" value="MBB5887430.1"/>
    <property type="molecule type" value="Genomic_DNA"/>
</dbReference>
<feature type="chain" id="PRO_5038548968" description="Lipoprotein" evidence="1">
    <location>
        <begin position="22"/>
        <end position="393"/>
    </location>
</feature>
<accession>A0A841C871</accession>
<evidence type="ECO:0000313" key="3">
    <source>
        <dbReference type="Proteomes" id="UP000562464"/>
    </source>
</evidence>
<evidence type="ECO:0000313" key="2">
    <source>
        <dbReference type="EMBL" id="MBB5887430.1"/>
    </source>
</evidence>
<feature type="signal peptide" evidence="1">
    <location>
        <begin position="1"/>
        <end position="21"/>
    </location>
</feature>